<dbReference type="Proteomes" id="UP000257039">
    <property type="component" value="Unassembled WGS sequence"/>
</dbReference>
<name>A0A4P9VJ29_9GAMM</name>
<dbReference type="InterPro" id="IPR008160">
    <property type="entry name" value="Collagen"/>
</dbReference>
<dbReference type="AlphaFoldDB" id="A0A4P9VJ29"/>
<proteinExistence type="predicted"/>
<dbReference type="InterPro" id="IPR013320">
    <property type="entry name" value="ConA-like_dom_sf"/>
</dbReference>
<evidence type="ECO:0008006" key="5">
    <source>
        <dbReference type="Google" id="ProtNLM"/>
    </source>
</evidence>
<keyword evidence="4" id="KW-1185">Reference proteome</keyword>
<dbReference type="RefSeq" id="WP_094785883.1">
    <property type="nucleotide sequence ID" value="NZ_NDXW01000001.1"/>
</dbReference>
<evidence type="ECO:0000313" key="4">
    <source>
        <dbReference type="Proteomes" id="UP000257039"/>
    </source>
</evidence>
<dbReference type="InterPro" id="IPR050149">
    <property type="entry name" value="Collagen_superfamily"/>
</dbReference>
<gene>
    <name evidence="3" type="ORF">B9G39_02295</name>
</gene>
<feature type="compositionally biased region" description="Basic and acidic residues" evidence="1">
    <location>
        <begin position="308"/>
        <end position="319"/>
    </location>
</feature>
<protein>
    <recommendedName>
        <fullName evidence="5">LamG-like jellyroll fold domain-containing protein</fullName>
    </recommendedName>
</protein>
<dbReference type="Pfam" id="PF13385">
    <property type="entry name" value="Laminin_G_3"/>
    <property type="match status" value="1"/>
</dbReference>
<dbReference type="GO" id="GO:0030198">
    <property type="term" value="P:extracellular matrix organization"/>
    <property type="evidence" value="ECO:0007669"/>
    <property type="project" value="TreeGrafter"/>
</dbReference>
<keyword evidence="2" id="KW-0732">Signal</keyword>
<organism evidence="3 4">
    <name type="scientific">Zooshikella ganghwensis</name>
    <dbReference type="NCBI Taxonomy" id="202772"/>
    <lineage>
        <taxon>Bacteria</taxon>
        <taxon>Pseudomonadati</taxon>
        <taxon>Pseudomonadota</taxon>
        <taxon>Gammaproteobacteria</taxon>
        <taxon>Oceanospirillales</taxon>
        <taxon>Zooshikellaceae</taxon>
        <taxon>Zooshikella</taxon>
    </lineage>
</organism>
<evidence type="ECO:0000313" key="3">
    <source>
        <dbReference type="EMBL" id="RDH42364.1"/>
    </source>
</evidence>
<dbReference type="Pfam" id="PF01391">
    <property type="entry name" value="Collagen"/>
    <property type="match status" value="1"/>
</dbReference>
<feature type="region of interest" description="Disordered" evidence="1">
    <location>
        <begin position="260"/>
        <end position="349"/>
    </location>
</feature>
<dbReference type="PANTHER" id="PTHR24023:SF914">
    <property type="entry name" value="OTOLIN-1"/>
    <property type="match status" value="1"/>
</dbReference>
<feature type="compositionally biased region" description="Basic and acidic residues" evidence="1">
    <location>
        <begin position="274"/>
        <end position="296"/>
    </location>
</feature>
<dbReference type="SUPFAM" id="SSF49899">
    <property type="entry name" value="Concanavalin A-like lectins/glucanases"/>
    <property type="match status" value="1"/>
</dbReference>
<dbReference type="GO" id="GO:0031012">
    <property type="term" value="C:extracellular matrix"/>
    <property type="evidence" value="ECO:0007669"/>
    <property type="project" value="TreeGrafter"/>
</dbReference>
<sequence length="479" mass="51962">MKKPLAVLISSIISASISTALAEELILTNSELGFWSFDGGLHQQGGVDYSGNNNHGYFLDEGEGSFNGGQYSEQGAYRAALKVEADNPFVVNVTELNINEPFSISLWFKAEKAGDRQVLVEKGSQTTNARFSIFIDEENRPKVLFQNAVGELGGLEADTALTDTNQKWQHLVFSYNGKPNGIHLAINGKRIDAYNLGIPANVEADGPLVFGNSVIDQRNYPLLGFMDEIHVYNRAISSIEANCLTELGFNCVPAFYMGPKGDRGRQGPPGIPGKEGKKGDKGDRGPQGEKGEKGDKGPAGPRGPQGLKGEKGDKGDQGLKGDTGPQGKVGPQGAKGEVGPQGKPGSSVDRKHYYTTKAERGTSIVIPEQDVIDLCSDEDGCQLRIGLDDWNPSVPGEVEFDSFMFFYNKDTKVWVGNKGSGAYGKNGDNIFNKNIAYAYACYFSDGDYKNWKNDGDKDLNFSLVSWNEHIANCRLTIID</sequence>
<feature type="chain" id="PRO_5020690868" description="LamG-like jellyroll fold domain-containing protein" evidence="2">
    <location>
        <begin position="23"/>
        <end position="479"/>
    </location>
</feature>
<evidence type="ECO:0000256" key="1">
    <source>
        <dbReference type="SAM" id="MobiDB-lite"/>
    </source>
</evidence>
<dbReference type="GO" id="GO:0030020">
    <property type="term" value="F:extracellular matrix structural constituent conferring tensile strength"/>
    <property type="evidence" value="ECO:0007669"/>
    <property type="project" value="TreeGrafter"/>
</dbReference>
<comment type="caution">
    <text evidence="3">The sequence shown here is derived from an EMBL/GenBank/DDBJ whole genome shotgun (WGS) entry which is preliminary data.</text>
</comment>
<feature type="signal peptide" evidence="2">
    <location>
        <begin position="1"/>
        <end position="22"/>
    </location>
</feature>
<dbReference type="Gene3D" id="2.60.120.200">
    <property type="match status" value="1"/>
</dbReference>
<dbReference type="GO" id="GO:0005615">
    <property type="term" value="C:extracellular space"/>
    <property type="evidence" value="ECO:0007669"/>
    <property type="project" value="TreeGrafter"/>
</dbReference>
<evidence type="ECO:0000256" key="2">
    <source>
        <dbReference type="SAM" id="SignalP"/>
    </source>
</evidence>
<reference evidence="3 4" key="1">
    <citation type="submission" date="2017-04" db="EMBL/GenBank/DDBJ databases">
        <title>Draft genome sequence of Zooshikella ganghwensis VG4 isolated from Red Sea sediments.</title>
        <authorList>
            <person name="Rehman Z."/>
            <person name="Alam I."/>
            <person name="Kamau A."/>
            <person name="Bajic V."/>
            <person name="Leiknes T."/>
        </authorList>
    </citation>
    <scope>NUCLEOTIDE SEQUENCE [LARGE SCALE GENOMIC DNA]</scope>
    <source>
        <strain evidence="3 4">VG4</strain>
    </source>
</reference>
<accession>A0A4P9VJ29</accession>
<dbReference type="EMBL" id="NDXW01000001">
    <property type="protein sequence ID" value="RDH42364.1"/>
    <property type="molecule type" value="Genomic_DNA"/>
</dbReference>
<dbReference type="PANTHER" id="PTHR24023">
    <property type="entry name" value="COLLAGEN ALPHA"/>
    <property type="match status" value="1"/>
</dbReference>